<reference evidence="2" key="1">
    <citation type="submission" date="2022-08" db="EMBL/GenBank/DDBJ databases">
        <authorList>
            <consortium name="DOE Joint Genome Institute"/>
            <person name="Min B."/>
            <person name="Riley R."/>
            <person name="Sierra-Patev S."/>
            <person name="Naranjo-Ortiz M."/>
            <person name="Looney B."/>
            <person name="Konkel Z."/>
            <person name="Slot J.C."/>
            <person name="Sakamoto Y."/>
            <person name="Steenwyk J.L."/>
            <person name="Rokas A."/>
            <person name="Carro J."/>
            <person name="Camarero S."/>
            <person name="Ferreira P."/>
            <person name="Molpeceres G."/>
            <person name="Ruiz-Duenas F.J."/>
            <person name="Serrano A."/>
            <person name="Henrissat B."/>
            <person name="Drula E."/>
            <person name="Hughes K.W."/>
            <person name="Mata J.L."/>
            <person name="Ishikawa N.K."/>
            <person name="Vargas-Isla R."/>
            <person name="Ushijima S."/>
            <person name="Smith C.A."/>
            <person name="Ahrendt S."/>
            <person name="Andreopoulos W."/>
            <person name="He G."/>
            <person name="Labutti K."/>
            <person name="Lipzen A."/>
            <person name="Ng V."/>
            <person name="Sandor L."/>
            <person name="Barry K."/>
            <person name="Martinez A.T."/>
            <person name="Xiao Y."/>
            <person name="Gibbons J.G."/>
            <person name="Terashima K."/>
            <person name="Hibbett D.S."/>
            <person name="Grigoriev I.V."/>
        </authorList>
    </citation>
    <scope>NUCLEOTIDE SEQUENCE</scope>
    <source>
        <strain evidence="2">TFB10827</strain>
    </source>
</reference>
<accession>A0ABQ8QN25</accession>
<proteinExistence type="predicted"/>
<name>A0ABQ8QN25_9AGAR</name>
<evidence type="ECO:0000313" key="3">
    <source>
        <dbReference type="Proteomes" id="UP001163828"/>
    </source>
</evidence>
<organism evidence="2 3">
    <name type="scientific">Lentinula boryana</name>
    <dbReference type="NCBI Taxonomy" id="40481"/>
    <lineage>
        <taxon>Eukaryota</taxon>
        <taxon>Fungi</taxon>
        <taxon>Dikarya</taxon>
        <taxon>Basidiomycota</taxon>
        <taxon>Agaricomycotina</taxon>
        <taxon>Agaricomycetes</taxon>
        <taxon>Agaricomycetidae</taxon>
        <taxon>Agaricales</taxon>
        <taxon>Marasmiineae</taxon>
        <taxon>Omphalotaceae</taxon>
        <taxon>Lentinula</taxon>
    </lineage>
</organism>
<gene>
    <name evidence="2" type="ORF">F5050DRAFT_1709465</name>
</gene>
<feature type="compositionally biased region" description="Polar residues" evidence="1">
    <location>
        <begin position="208"/>
        <end position="224"/>
    </location>
</feature>
<protein>
    <submittedName>
        <fullName evidence="2">Uncharacterized protein</fullName>
    </submittedName>
</protein>
<feature type="region of interest" description="Disordered" evidence="1">
    <location>
        <begin position="203"/>
        <end position="243"/>
    </location>
</feature>
<comment type="caution">
    <text evidence="2">The sequence shown here is derived from an EMBL/GenBank/DDBJ whole genome shotgun (WGS) entry which is preliminary data.</text>
</comment>
<feature type="region of interest" description="Disordered" evidence="1">
    <location>
        <begin position="127"/>
        <end position="167"/>
    </location>
</feature>
<keyword evidence="3" id="KW-1185">Reference proteome</keyword>
<evidence type="ECO:0000313" key="2">
    <source>
        <dbReference type="EMBL" id="KAJ3999790.1"/>
    </source>
</evidence>
<dbReference type="EMBL" id="MU790532">
    <property type="protein sequence ID" value="KAJ3999790.1"/>
    <property type="molecule type" value="Genomic_DNA"/>
</dbReference>
<evidence type="ECO:0000256" key="1">
    <source>
        <dbReference type="SAM" id="MobiDB-lite"/>
    </source>
</evidence>
<dbReference type="Proteomes" id="UP001163828">
    <property type="component" value="Unassembled WGS sequence"/>
</dbReference>
<sequence>MAESRMLVFEANLQKATILTRAEENLARELFANFDTAWDHPALQSRLRQARSQPGNSASTLNGMTLFGVIWSSSKRPEFQKSQVVWKAMRVELENHGVLPRLVSEFNAYMTRNGKAHWRGMEKSISTEAQGPLGDSISSAWNDHRKQRRTRGTNSLVNPSSEPPPAQFFVRERPLPALAPEIASSTTSSSSPSFMRSSQLFPELHPSYNGQQELVDQGGFSHSSFPHPDLRSHSSLSTGSGAPSAPAQINLAFGVDETRQTQTFDQAYFSIPGVQYQPERLAHPLYPSSPFGPPSIPRETQRSATYGVISGPVNLASTRYMSNIPQPDSFSSQAYQADSLLPPMGYSSVSASPSFNPTSVAFGAFCASYDTGSSSYDGNYQGY</sequence>